<dbReference type="InterPro" id="IPR032720">
    <property type="entry name" value="Cys_rich_CWC"/>
</dbReference>
<dbReference type="EMBL" id="JADWYR010000001">
    <property type="protein sequence ID" value="MBG9376268.1"/>
    <property type="molecule type" value="Genomic_DNA"/>
</dbReference>
<sequence>MPKHEPKVCPRCNNEFECRAGDITNCQCSAVALTVEEQAFIEDRYNDCLCTGCLHALKNRYVFFKEKFLGR</sequence>
<reference evidence="1" key="1">
    <citation type="submission" date="2020-11" db="EMBL/GenBank/DDBJ databases">
        <title>Bacterial whole genome sequence for Panacibacter sp. DH6.</title>
        <authorList>
            <person name="Le V."/>
            <person name="Ko S."/>
            <person name="Ahn C.-Y."/>
            <person name="Oh H.-M."/>
        </authorList>
    </citation>
    <scope>NUCLEOTIDE SEQUENCE</scope>
    <source>
        <strain evidence="1">DH6</strain>
    </source>
</reference>
<evidence type="ECO:0000313" key="2">
    <source>
        <dbReference type="Proteomes" id="UP000628448"/>
    </source>
</evidence>
<proteinExistence type="predicted"/>
<keyword evidence="2" id="KW-1185">Reference proteome</keyword>
<comment type="caution">
    <text evidence="1">The sequence shown here is derived from an EMBL/GenBank/DDBJ whole genome shotgun (WGS) entry which is preliminary data.</text>
</comment>
<accession>A0A931E725</accession>
<dbReference type="Pfam" id="PF14375">
    <property type="entry name" value="Cys_rich_CWC"/>
    <property type="match status" value="1"/>
</dbReference>
<dbReference type="RefSeq" id="WP_196991042.1">
    <property type="nucleotide sequence ID" value="NZ_JADWYR010000001.1"/>
</dbReference>
<organism evidence="1 2">
    <name type="scientific">Panacibacter microcysteis</name>
    <dbReference type="NCBI Taxonomy" id="2793269"/>
    <lineage>
        <taxon>Bacteria</taxon>
        <taxon>Pseudomonadati</taxon>
        <taxon>Bacteroidota</taxon>
        <taxon>Chitinophagia</taxon>
        <taxon>Chitinophagales</taxon>
        <taxon>Chitinophagaceae</taxon>
        <taxon>Panacibacter</taxon>
    </lineage>
</organism>
<protein>
    <submittedName>
        <fullName evidence="1">Cysteine-rich CWC family protein</fullName>
    </submittedName>
</protein>
<gene>
    <name evidence="1" type="ORF">I5907_08475</name>
</gene>
<evidence type="ECO:0000313" key="1">
    <source>
        <dbReference type="EMBL" id="MBG9376268.1"/>
    </source>
</evidence>
<name>A0A931E725_9BACT</name>
<dbReference type="Proteomes" id="UP000628448">
    <property type="component" value="Unassembled WGS sequence"/>
</dbReference>
<dbReference type="AlphaFoldDB" id="A0A931E725"/>